<dbReference type="Proteomes" id="UP000189911">
    <property type="component" value="Chromosome C"/>
</dbReference>
<dbReference type="GO" id="GO:0006364">
    <property type="term" value="P:rRNA processing"/>
    <property type="evidence" value="ECO:0007669"/>
    <property type="project" value="UniProtKB-ARBA"/>
</dbReference>
<feature type="compositionally biased region" description="Basic residues" evidence="8">
    <location>
        <begin position="32"/>
        <end position="42"/>
    </location>
</feature>
<dbReference type="GO" id="GO:0003724">
    <property type="term" value="F:RNA helicase activity"/>
    <property type="evidence" value="ECO:0007669"/>
    <property type="project" value="UniProtKB-EC"/>
</dbReference>
<evidence type="ECO:0000256" key="1">
    <source>
        <dbReference type="ARBA" id="ARBA00012552"/>
    </source>
</evidence>
<dbReference type="InterPro" id="IPR050079">
    <property type="entry name" value="DEAD_box_RNA_helicase"/>
</dbReference>
<keyword evidence="6" id="KW-0694">RNA-binding</keyword>
<dbReference type="SMART" id="SM00490">
    <property type="entry name" value="HELICc"/>
    <property type="match status" value="1"/>
</dbReference>
<dbReference type="InterPro" id="IPR001650">
    <property type="entry name" value="Helicase_C-like"/>
</dbReference>
<keyword evidence="4" id="KW-0347">Helicase</keyword>
<dbReference type="SUPFAM" id="SSF52540">
    <property type="entry name" value="P-loop containing nucleoside triphosphate hydrolases"/>
    <property type="match status" value="1"/>
</dbReference>
<sequence length="825" mass="92513">MAGKLIRGLVRAHKEKKRNSLKKGGSNSSLKKVLKTPKRKAPEHRDESRKSKVVDASELNWKTVDIPDTMDDYGGFYGLEEIDGVDVKIVDGNVRFIATDQTKSVKPKPKSAIQKDDVLEDEDEKMDDVIEFKNMDDMEEGELSTASSGDAEESDEESNNKVSGEEEESEEELDDKESVEAEVREDSDVSPPREQEGEKGSELQAEDVSQSVEGDELESNVFGGDFDIDNIEPGLLPEWTDKMNLSLTTLQGLAEQYFMRPTEIQAKAIPVALSGNDIMGKASTGSGKTLAYGIPILEKLVADKSNNKTIGLIFTPTRELAQQVTQHIQKLAFSINKKNPYAIVSLTGGLSIQKQERLLKYDGCARVVIATPGRFMELLERDAKLIDRFSKIDYLVLDEADRLLQDGHFDEFEKILKHLSMARNMKKKVKSEYAGTGWQTMIFSATFSMDLFNKLSSTTWKKIGSKKDSDEMEIALKHLMSKINFRSKPVIIDVNPDDKIHSKISESMLECLPTERDLFTYYFLTVYPGSTLIFCNAIDSVKKLNAYLNFLGISSFQIHSSMTQKNRLKNLEKYQQQAAKNKTTGGSTVLIASDVAARGLDVPDIKHVLNYHLPRSADVYIHRSGRTARGDNEGVSVMICSPQEAMGPLRKLRKVLASKSSVKHGKKWQKDVPVFPIEPGILSQLRERGAIAHQLAEDQLATRSLNKDENWLKKAAGDLGIELDSDDESKDIILAKNKFKKQNKQLRKGETKNLQFELRELLKKPIRKDLRTSYLTGGFTNLADDLIKNKGHASIIGHDKIGALELLKNKKKTANSFSYYIYIII</sequence>
<dbReference type="InterPro" id="IPR011545">
    <property type="entry name" value="DEAD/DEAH_box_helicase_dom"/>
</dbReference>
<proteinExistence type="predicted"/>
<dbReference type="PROSITE" id="PS51194">
    <property type="entry name" value="HELICASE_CTER"/>
    <property type="match status" value="1"/>
</dbReference>
<keyword evidence="2" id="KW-0547">Nucleotide-binding</keyword>
<dbReference type="InterPro" id="IPR014001">
    <property type="entry name" value="Helicase_ATP-bd"/>
</dbReference>
<evidence type="ECO:0000256" key="5">
    <source>
        <dbReference type="ARBA" id="ARBA00022840"/>
    </source>
</evidence>
<evidence type="ECO:0000256" key="3">
    <source>
        <dbReference type="ARBA" id="ARBA00022801"/>
    </source>
</evidence>
<evidence type="ECO:0000259" key="10">
    <source>
        <dbReference type="PROSITE" id="PS51194"/>
    </source>
</evidence>
<evidence type="ECO:0000313" key="11">
    <source>
        <dbReference type="EMBL" id="SCU85420.1"/>
    </source>
</evidence>
<dbReference type="GO" id="GO:0016787">
    <property type="term" value="F:hydrolase activity"/>
    <property type="evidence" value="ECO:0007669"/>
    <property type="project" value="UniProtKB-KW"/>
</dbReference>
<dbReference type="GO" id="GO:0005524">
    <property type="term" value="F:ATP binding"/>
    <property type="evidence" value="ECO:0007669"/>
    <property type="project" value="UniProtKB-KW"/>
</dbReference>
<comment type="catalytic activity">
    <reaction evidence="7">
        <text>ATP + H2O = ADP + phosphate + H(+)</text>
        <dbReference type="Rhea" id="RHEA:13065"/>
        <dbReference type="ChEBI" id="CHEBI:15377"/>
        <dbReference type="ChEBI" id="CHEBI:15378"/>
        <dbReference type="ChEBI" id="CHEBI:30616"/>
        <dbReference type="ChEBI" id="CHEBI:43474"/>
        <dbReference type="ChEBI" id="CHEBI:456216"/>
        <dbReference type="EC" id="3.6.4.13"/>
    </reaction>
</comment>
<evidence type="ECO:0000256" key="7">
    <source>
        <dbReference type="ARBA" id="ARBA00047984"/>
    </source>
</evidence>
<evidence type="ECO:0000256" key="4">
    <source>
        <dbReference type="ARBA" id="ARBA00022806"/>
    </source>
</evidence>
<name>A0A1G4J6D7_9SACH</name>
<feature type="domain" description="Helicase C-terminal" evidence="10">
    <location>
        <begin position="518"/>
        <end position="673"/>
    </location>
</feature>
<dbReference type="Pfam" id="PF00271">
    <property type="entry name" value="Helicase_C"/>
    <property type="match status" value="1"/>
</dbReference>
<dbReference type="AlphaFoldDB" id="A0A1G4J6D7"/>
<feature type="region of interest" description="Disordered" evidence="8">
    <location>
        <begin position="1"/>
        <end position="54"/>
    </location>
</feature>
<feature type="domain" description="Helicase ATP-binding" evidence="9">
    <location>
        <begin position="269"/>
        <end position="465"/>
    </location>
</feature>
<dbReference type="OrthoDB" id="4310724at2759"/>
<accession>A0A1G4J6D7</accession>
<dbReference type="EC" id="3.6.4.13" evidence="1"/>
<keyword evidence="12" id="KW-1185">Reference proteome</keyword>
<dbReference type="CDD" id="cd17946">
    <property type="entry name" value="DEADc_DDX24"/>
    <property type="match status" value="1"/>
</dbReference>
<dbReference type="InterPro" id="IPR027417">
    <property type="entry name" value="P-loop_NTPase"/>
</dbReference>
<protein>
    <recommendedName>
        <fullName evidence="1">RNA helicase</fullName>
        <ecNumber evidence="1">3.6.4.13</ecNumber>
    </recommendedName>
</protein>
<dbReference type="EMBL" id="LT598446">
    <property type="protein sequence ID" value="SCU85420.1"/>
    <property type="molecule type" value="Genomic_DNA"/>
</dbReference>
<evidence type="ECO:0000256" key="8">
    <source>
        <dbReference type="SAM" id="MobiDB-lite"/>
    </source>
</evidence>
<evidence type="ECO:0000256" key="6">
    <source>
        <dbReference type="ARBA" id="ARBA00022884"/>
    </source>
</evidence>
<dbReference type="PROSITE" id="PS51192">
    <property type="entry name" value="HELICASE_ATP_BIND_1"/>
    <property type="match status" value="1"/>
</dbReference>
<keyword evidence="3" id="KW-0378">Hydrolase</keyword>
<feature type="compositionally biased region" description="Low complexity" evidence="8">
    <location>
        <begin position="22"/>
        <end position="31"/>
    </location>
</feature>
<dbReference type="CDD" id="cd18787">
    <property type="entry name" value="SF2_C_DEAD"/>
    <property type="match status" value="1"/>
</dbReference>
<dbReference type="SMART" id="SM00487">
    <property type="entry name" value="DEXDc"/>
    <property type="match status" value="1"/>
</dbReference>
<dbReference type="GO" id="GO:0005829">
    <property type="term" value="C:cytosol"/>
    <property type="evidence" value="ECO:0007669"/>
    <property type="project" value="TreeGrafter"/>
</dbReference>
<feature type="compositionally biased region" description="Acidic residues" evidence="8">
    <location>
        <begin position="165"/>
        <end position="175"/>
    </location>
</feature>
<dbReference type="GO" id="GO:0003723">
    <property type="term" value="F:RNA binding"/>
    <property type="evidence" value="ECO:0007669"/>
    <property type="project" value="UniProtKB-KW"/>
</dbReference>
<evidence type="ECO:0000313" key="12">
    <source>
        <dbReference type="Proteomes" id="UP000189911"/>
    </source>
</evidence>
<gene>
    <name evidence="11" type="ORF">LANO_0C04214G</name>
</gene>
<feature type="region of interest" description="Disordered" evidence="8">
    <location>
        <begin position="100"/>
        <end position="214"/>
    </location>
</feature>
<feature type="compositionally biased region" description="Basic residues" evidence="8">
    <location>
        <begin position="10"/>
        <end position="21"/>
    </location>
</feature>
<organism evidence="11 12">
    <name type="scientific">Lachancea nothofagi CBS 11611</name>
    <dbReference type="NCBI Taxonomy" id="1266666"/>
    <lineage>
        <taxon>Eukaryota</taxon>
        <taxon>Fungi</taxon>
        <taxon>Dikarya</taxon>
        <taxon>Ascomycota</taxon>
        <taxon>Saccharomycotina</taxon>
        <taxon>Saccharomycetes</taxon>
        <taxon>Saccharomycetales</taxon>
        <taxon>Saccharomycetaceae</taxon>
        <taxon>Lachancea</taxon>
    </lineage>
</organism>
<dbReference type="PANTHER" id="PTHR47959">
    <property type="entry name" value="ATP-DEPENDENT RNA HELICASE RHLE-RELATED"/>
    <property type="match status" value="1"/>
</dbReference>
<feature type="compositionally biased region" description="Basic and acidic residues" evidence="8">
    <location>
        <begin position="43"/>
        <end position="54"/>
    </location>
</feature>
<feature type="compositionally biased region" description="Basic and acidic residues" evidence="8">
    <location>
        <begin position="176"/>
        <end position="201"/>
    </location>
</feature>
<evidence type="ECO:0000259" key="9">
    <source>
        <dbReference type="PROSITE" id="PS51192"/>
    </source>
</evidence>
<dbReference type="Gene3D" id="3.40.50.300">
    <property type="entry name" value="P-loop containing nucleotide triphosphate hydrolases"/>
    <property type="match status" value="2"/>
</dbReference>
<feature type="compositionally biased region" description="Basic and acidic residues" evidence="8">
    <location>
        <begin position="127"/>
        <end position="136"/>
    </location>
</feature>
<keyword evidence="5" id="KW-0067">ATP-binding</keyword>
<evidence type="ECO:0000256" key="2">
    <source>
        <dbReference type="ARBA" id="ARBA00022741"/>
    </source>
</evidence>
<dbReference type="PROSITE" id="PS00039">
    <property type="entry name" value="DEAD_ATP_HELICASE"/>
    <property type="match status" value="1"/>
</dbReference>
<dbReference type="PANTHER" id="PTHR47959:SF1">
    <property type="entry name" value="ATP-DEPENDENT RNA HELICASE DBPA"/>
    <property type="match status" value="1"/>
</dbReference>
<dbReference type="InterPro" id="IPR000629">
    <property type="entry name" value="RNA-helicase_DEAD-box_CS"/>
</dbReference>
<dbReference type="Pfam" id="PF00270">
    <property type="entry name" value="DEAD"/>
    <property type="match status" value="1"/>
</dbReference>
<reference evidence="12" key="1">
    <citation type="submission" date="2016-03" db="EMBL/GenBank/DDBJ databases">
        <authorList>
            <person name="Devillers Hugo."/>
        </authorList>
    </citation>
    <scope>NUCLEOTIDE SEQUENCE [LARGE SCALE GENOMIC DNA]</scope>
</reference>